<dbReference type="InterPro" id="IPR016035">
    <property type="entry name" value="Acyl_Trfase/lysoPLipase"/>
</dbReference>
<dbReference type="EMBL" id="MHWW01000014">
    <property type="protein sequence ID" value="OHB14728.1"/>
    <property type="molecule type" value="Genomic_DNA"/>
</dbReference>
<evidence type="ECO:0008006" key="3">
    <source>
        <dbReference type="Google" id="ProtNLM"/>
    </source>
</evidence>
<evidence type="ECO:0000313" key="2">
    <source>
        <dbReference type="Proteomes" id="UP000177697"/>
    </source>
</evidence>
<sequence length="169" mass="19884">MIAALTDPEKMETVYLSLNEARDPIDVLMASTTMPFFATPQLCDGRIYYDANIICAIPLRYLEKVEEIEETWVILTTPHGYRRQAWRWQMASWFVKDRRIKKLLSNRAITENQVLDEIERRSDLFVIRPERSLPIHWRDSSQDGIKQAIELGRKAVRKTLTKRKETYGP</sequence>
<dbReference type="AlphaFoldDB" id="A0A1G2UZB9"/>
<dbReference type="Proteomes" id="UP000177697">
    <property type="component" value="Unassembled WGS sequence"/>
</dbReference>
<protein>
    <recommendedName>
        <fullName evidence="3">PNPLA domain-containing protein</fullName>
    </recommendedName>
</protein>
<reference evidence="1 2" key="1">
    <citation type="journal article" date="2016" name="Nat. Commun.">
        <title>Thousands of microbial genomes shed light on interconnected biogeochemical processes in an aquifer system.</title>
        <authorList>
            <person name="Anantharaman K."/>
            <person name="Brown C.T."/>
            <person name="Hug L.A."/>
            <person name="Sharon I."/>
            <person name="Castelle C.J."/>
            <person name="Probst A.J."/>
            <person name="Thomas B.C."/>
            <person name="Singh A."/>
            <person name="Wilkins M.J."/>
            <person name="Karaoz U."/>
            <person name="Brodie E.L."/>
            <person name="Williams K.H."/>
            <person name="Hubbard S.S."/>
            <person name="Banfield J.F."/>
        </authorList>
    </citation>
    <scope>NUCLEOTIDE SEQUENCE [LARGE SCALE GENOMIC DNA]</scope>
</reference>
<accession>A0A1G2UZB9</accession>
<proteinExistence type="predicted"/>
<comment type="caution">
    <text evidence="1">The sequence shown here is derived from an EMBL/GenBank/DDBJ whole genome shotgun (WGS) entry which is preliminary data.</text>
</comment>
<gene>
    <name evidence="1" type="ORF">A2431_03450</name>
</gene>
<dbReference type="SUPFAM" id="SSF52151">
    <property type="entry name" value="FabD/lysophospholipase-like"/>
    <property type="match status" value="1"/>
</dbReference>
<evidence type="ECO:0000313" key="1">
    <source>
        <dbReference type="EMBL" id="OHB14728.1"/>
    </source>
</evidence>
<name>A0A1G2UZB9_9BACT</name>
<organism evidence="1 2">
    <name type="scientific">Candidatus Zambryskibacteria bacterium RIFOXYC1_FULL_39_10</name>
    <dbReference type="NCBI Taxonomy" id="1802779"/>
    <lineage>
        <taxon>Bacteria</taxon>
        <taxon>Candidatus Zambryskiibacteriota</taxon>
    </lineage>
</organism>